<keyword evidence="2" id="KW-1185">Reference proteome</keyword>
<evidence type="ECO:0000313" key="2">
    <source>
        <dbReference type="Proteomes" id="UP001054837"/>
    </source>
</evidence>
<proteinExistence type="predicted"/>
<organism evidence="1 2">
    <name type="scientific">Caerostris darwini</name>
    <dbReference type="NCBI Taxonomy" id="1538125"/>
    <lineage>
        <taxon>Eukaryota</taxon>
        <taxon>Metazoa</taxon>
        <taxon>Ecdysozoa</taxon>
        <taxon>Arthropoda</taxon>
        <taxon>Chelicerata</taxon>
        <taxon>Arachnida</taxon>
        <taxon>Araneae</taxon>
        <taxon>Araneomorphae</taxon>
        <taxon>Entelegynae</taxon>
        <taxon>Araneoidea</taxon>
        <taxon>Araneidae</taxon>
        <taxon>Caerostris</taxon>
    </lineage>
</organism>
<dbReference type="EMBL" id="BPLQ01010387">
    <property type="protein sequence ID" value="GIY50403.1"/>
    <property type="molecule type" value="Genomic_DNA"/>
</dbReference>
<sequence length="91" mass="9781">MANQQPQLSMVGLQKLCNPSPQNAAIIYLPAIHSSLKMKRGTVDLPSVKKVTVNYFFLLSGFAIAASLGAANVDVDESTCWTAINSIKTLE</sequence>
<gene>
    <name evidence="1" type="ORF">CDAR_454491</name>
</gene>
<evidence type="ECO:0000313" key="1">
    <source>
        <dbReference type="EMBL" id="GIY50403.1"/>
    </source>
</evidence>
<protein>
    <submittedName>
        <fullName evidence="1">Uncharacterized protein</fullName>
    </submittedName>
</protein>
<comment type="caution">
    <text evidence="1">The sequence shown here is derived from an EMBL/GenBank/DDBJ whole genome shotgun (WGS) entry which is preliminary data.</text>
</comment>
<dbReference type="Proteomes" id="UP001054837">
    <property type="component" value="Unassembled WGS sequence"/>
</dbReference>
<name>A0AAV4TZQ1_9ARAC</name>
<reference evidence="1 2" key="1">
    <citation type="submission" date="2021-06" db="EMBL/GenBank/DDBJ databases">
        <title>Caerostris darwini draft genome.</title>
        <authorList>
            <person name="Kono N."/>
            <person name="Arakawa K."/>
        </authorList>
    </citation>
    <scope>NUCLEOTIDE SEQUENCE [LARGE SCALE GENOMIC DNA]</scope>
</reference>
<dbReference type="AlphaFoldDB" id="A0AAV4TZQ1"/>
<accession>A0AAV4TZQ1</accession>